<keyword evidence="6" id="KW-0472">Membrane</keyword>
<evidence type="ECO:0000256" key="6">
    <source>
        <dbReference type="SAM" id="Phobius"/>
    </source>
</evidence>
<dbReference type="InterPro" id="IPR051435">
    <property type="entry name" value="RING_finger_E3_ubiq-ligases"/>
</dbReference>
<feature type="region of interest" description="Disordered" evidence="5">
    <location>
        <begin position="97"/>
        <end position="120"/>
    </location>
</feature>
<evidence type="ECO:0000259" key="7">
    <source>
        <dbReference type="PROSITE" id="PS50089"/>
    </source>
</evidence>
<evidence type="ECO:0000256" key="5">
    <source>
        <dbReference type="SAM" id="MobiDB-lite"/>
    </source>
</evidence>
<keyword evidence="6" id="KW-0812">Transmembrane</keyword>
<dbReference type="InterPro" id="IPR013083">
    <property type="entry name" value="Znf_RING/FYVE/PHD"/>
</dbReference>
<evidence type="ECO:0000313" key="9">
    <source>
        <dbReference type="Proteomes" id="UP001345963"/>
    </source>
</evidence>
<dbReference type="PANTHER" id="PTHR22791:SF17">
    <property type="entry name" value="RING-TYPE DOMAIN-CONTAINING PROTEIN"/>
    <property type="match status" value="1"/>
</dbReference>
<organism evidence="8 9">
    <name type="scientific">Ataeniobius toweri</name>
    <dbReference type="NCBI Taxonomy" id="208326"/>
    <lineage>
        <taxon>Eukaryota</taxon>
        <taxon>Metazoa</taxon>
        <taxon>Chordata</taxon>
        <taxon>Craniata</taxon>
        <taxon>Vertebrata</taxon>
        <taxon>Euteleostomi</taxon>
        <taxon>Actinopterygii</taxon>
        <taxon>Neopterygii</taxon>
        <taxon>Teleostei</taxon>
        <taxon>Neoteleostei</taxon>
        <taxon>Acanthomorphata</taxon>
        <taxon>Ovalentaria</taxon>
        <taxon>Atherinomorphae</taxon>
        <taxon>Cyprinodontiformes</taxon>
        <taxon>Goodeidae</taxon>
        <taxon>Ataeniobius</taxon>
    </lineage>
</organism>
<dbReference type="PANTHER" id="PTHR22791">
    <property type="entry name" value="RING-TYPE DOMAIN-CONTAINING PROTEIN"/>
    <property type="match status" value="1"/>
</dbReference>
<reference evidence="8 9" key="1">
    <citation type="submission" date="2021-07" db="EMBL/GenBank/DDBJ databases">
        <authorList>
            <person name="Palmer J.M."/>
        </authorList>
    </citation>
    <scope>NUCLEOTIDE SEQUENCE [LARGE SCALE GENOMIC DNA]</scope>
    <source>
        <strain evidence="8 9">AT_MEX2019</strain>
        <tissue evidence="8">Muscle</tissue>
    </source>
</reference>
<dbReference type="PROSITE" id="PS50089">
    <property type="entry name" value="ZF_RING_2"/>
    <property type="match status" value="1"/>
</dbReference>
<evidence type="ECO:0000313" key="8">
    <source>
        <dbReference type="EMBL" id="MED6234522.1"/>
    </source>
</evidence>
<gene>
    <name evidence="8" type="ORF">ATANTOWER_008407</name>
</gene>
<feature type="transmembrane region" description="Helical" evidence="6">
    <location>
        <begin position="129"/>
        <end position="154"/>
    </location>
</feature>
<sequence length="213" mass="23461">MAENVHEQGGCGFAQSNEEEYECKICYNYFDLGPHIPKQLSCSHTFCQECLETLHSREGRGWRIGCPVCRHRTPVREYQVQNLPNNSALVEALPLTKHRRQSSSNTEEQQAGPSESSATEESRETCKNVAFTTGCVCAIFSFLSTVVLLFLGLISVHNFNHIASPVGPVCLFVASILALLSLILTWLMCMLKSGSETEASALSSLTSNAIVRD</sequence>
<accession>A0ABU7A946</accession>
<dbReference type="SUPFAM" id="SSF57850">
    <property type="entry name" value="RING/U-box"/>
    <property type="match status" value="1"/>
</dbReference>
<feature type="domain" description="RING-type" evidence="7">
    <location>
        <begin position="23"/>
        <end position="70"/>
    </location>
</feature>
<keyword evidence="6" id="KW-1133">Transmembrane helix</keyword>
<keyword evidence="3" id="KW-0862">Zinc</keyword>
<keyword evidence="2 4" id="KW-0863">Zinc-finger</keyword>
<dbReference type="InterPro" id="IPR017907">
    <property type="entry name" value="Znf_RING_CS"/>
</dbReference>
<keyword evidence="9" id="KW-1185">Reference proteome</keyword>
<name>A0ABU7A946_9TELE</name>
<dbReference type="EMBL" id="JAHUTI010009836">
    <property type="protein sequence ID" value="MED6234522.1"/>
    <property type="molecule type" value="Genomic_DNA"/>
</dbReference>
<dbReference type="Pfam" id="PF13445">
    <property type="entry name" value="zf-RING_UBOX"/>
    <property type="match status" value="1"/>
</dbReference>
<dbReference type="PROSITE" id="PS00518">
    <property type="entry name" value="ZF_RING_1"/>
    <property type="match status" value="1"/>
</dbReference>
<proteinExistence type="predicted"/>
<dbReference type="InterPro" id="IPR001841">
    <property type="entry name" value="Znf_RING"/>
</dbReference>
<evidence type="ECO:0000256" key="4">
    <source>
        <dbReference type="PROSITE-ProRule" id="PRU00175"/>
    </source>
</evidence>
<evidence type="ECO:0000256" key="2">
    <source>
        <dbReference type="ARBA" id="ARBA00022771"/>
    </source>
</evidence>
<feature type="compositionally biased region" description="Polar residues" evidence="5">
    <location>
        <begin position="102"/>
        <end position="113"/>
    </location>
</feature>
<feature type="transmembrane region" description="Helical" evidence="6">
    <location>
        <begin position="166"/>
        <end position="187"/>
    </location>
</feature>
<keyword evidence="1" id="KW-0479">Metal-binding</keyword>
<comment type="caution">
    <text evidence="8">The sequence shown here is derived from an EMBL/GenBank/DDBJ whole genome shotgun (WGS) entry which is preliminary data.</text>
</comment>
<dbReference type="SMART" id="SM00184">
    <property type="entry name" value="RING"/>
    <property type="match status" value="1"/>
</dbReference>
<dbReference type="InterPro" id="IPR027370">
    <property type="entry name" value="Znf-RING_euk"/>
</dbReference>
<evidence type="ECO:0000256" key="1">
    <source>
        <dbReference type="ARBA" id="ARBA00022723"/>
    </source>
</evidence>
<evidence type="ECO:0000256" key="3">
    <source>
        <dbReference type="ARBA" id="ARBA00022833"/>
    </source>
</evidence>
<dbReference type="Proteomes" id="UP001345963">
    <property type="component" value="Unassembled WGS sequence"/>
</dbReference>
<protein>
    <recommendedName>
        <fullName evidence="7">RING-type domain-containing protein</fullName>
    </recommendedName>
</protein>
<dbReference type="Gene3D" id="3.30.40.10">
    <property type="entry name" value="Zinc/RING finger domain, C3HC4 (zinc finger)"/>
    <property type="match status" value="1"/>
</dbReference>